<name>A0A7Z7BBN1_9BURK</name>
<evidence type="ECO:0000313" key="2">
    <source>
        <dbReference type="Proteomes" id="UP000198900"/>
    </source>
</evidence>
<dbReference type="AlphaFoldDB" id="A0A7Z7BBN1"/>
<proteinExistence type="predicted"/>
<sequence>METCPESNASVAGLTFEHGVNANLVRKWIKLRQQRLAGTPM</sequence>
<gene>
    <name evidence="1" type="ORF">SAMN04487926_119142</name>
</gene>
<dbReference type="RefSeq" id="WP_279634493.1">
    <property type="nucleotide sequence ID" value="NZ_FNDI01000019.1"/>
</dbReference>
<dbReference type="EMBL" id="FNDI01000019">
    <property type="protein sequence ID" value="SDI57762.1"/>
    <property type="molecule type" value="Genomic_DNA"/>
</dbReference>
<protein>
    <submittedName>
        <fullName evidence="1">Transposase</fullName>
    </submittedName>
</protein>
<comment type="caution">
    <text evidence="1">The sequence shown here is derived from an EMBL/GenBank/DDBJ whole genome shotgun (WGS) entry which is preliminary data.</text>
</comment>
<keyword evidence="2" id="KW-1185">Reference proteome</keyword>
<accession>A0A7Z7BBN1</accession>
<dbReference type="Proteomes" id="UP000198900">
    <property type="component" value="Unassembled WGS sequence"/>
</dbReference>
<evidence type="ECO:0000313" key="1">
    <source>
        <dbReference type="EMBL" id="SDI57762.1"/>
    </source>
</evidence>
<reference evidence="1" key="1">
    <citation type="submission" date="2016-10" db="EMBL/GenBank/DDBJ databases">
        <authorList>
            <person name="Varghese N."/>
            <person name="Submissions S."/>
        </authorList>
    </citation>
    <scope>NUCLEOTIDE SEQUENCE [LARGE SCALE GENOMIC DNA]</scope>
    <source>
        <strain evidence="1">YR281</strain>
    </source>
</reference>
<organism evidence="1 2">
    <name type="scientific">Paraburkholderia steynii</name>
    <dbReference type="NCBI Taxonomy" id="1245441"/>
    <lineage>
        <taxon>Bacteria</taxon>
        <taxon>Pseudomonadati</taxon>
        <taxon>Pseudomonadota</taxon>
        <taxon>Betaproteobacteria</taxon>
        <taxon>Burkholderiales</taxon>
        <taxon>Burkholderiaceae</taxon>
        <taxon>Paraburkholderia</taxon>
    </lineage>
</organism>